<accession>A0ACC1R912</accession>
<protein>
    <submittedName>
        <fullName evidence="1">Uncharacterized protein</fullName>
    </submittedName>
</protein>
<dbReference type="Proteomes" id="UP001148737">
    <property type="component" value="Unassembled WGS sequence"/>
</dbReference>
<dbReference type="EMBL" id="JANAKD010000030">
    <property type="protein sequence ID" value="KAJ3498869.1"/>
    <property type="molecule type" value="Genomic_DNA"/>
</dbReference>
<keyword evidence="2" id="KW-1185">Reference proteome</keyword>
<sequence length="422" mass="45661">MDSPTPMTLPKGILMNSSTVYDEVAGYSTLPADKVYKYWHVYTITNKKLKDPTARRLENFWWHVWGSDRSKLSGRVLARIFEDISLGPTVVPLRGPPNRWEGPDAPPLTVEMIMAHLQGSSIFQSAEPPSSTAKQNTRSVNEPSSTVPRSSQPPPILKKVGSSSTHIVRNTARFVSPHESADEGDVESDIPSSGSTLGNGFATPGHAISNARSHVRGNGLTQELQASNHNHGPHSKISTTGKQIIANGASDLQARGSSALQTDDLKQDGPLLTNTGNTRTGSRREGERQPKSQLSAREKITLGKQPMIRRPQSTAAPDRPRELSMPKPKRSLFTEATSSTTNVAAQGTIIDQAGTIRDLPQLSTSNLMGDHDTSPHGGSSASSLLEARLTPTQPSNSTVLPLGRTKSQLTLLLEREKERSRS</sequence>
<name>A0ACC1R912_9HYPO</name>
<evidence type="ECO:0000313" key="1">
    <source>
        <dbReference type="EMBL" id="KAJ3498869.1"/>
    </source>
</evidence>
<proteinExistence type="predicted"/>
<comment type="caution">
    <text evidence="1">The sequence shown here is derived from an EMBL/GenBank/DDBJ whole genome shotgun (WGS) entry which is preliminary data.</text>
</comment>
<reference evidence="1" key="1">
    <citation type="submission" date="2022-07" db="EMBL/GenBank/DDBJ databases">
        <title>Genome Sequence of Lecanicillium saksenae.</title>
        <authorList>
            <person name="Buettner E."/>
        </authorList>
    </citation>
    <scope>NUCLEOTIDE SEQUENCE</scope>
    <source>
        <strain evidence="1">VT-O1</strain>
    </source>
</reference>
<organism evidence="1 2">
    <name type="scientific">Lecanicillium saksenae</name>
    <dbReference type="NCBI Taxonomy" id="468837"/>
    <lineage>
        <taxon>Eukaryota</taxon>
        <taxon>Fungi</taxon>
        <taxon>Dikarya</taxon>
        <taxon>Ascomycota</taxon>
        <taxon>Pezizomycotina</taxon>
        <taxon>Sordariomycetes</taxon>
        <taxon>Hypocreomycetidae</taxon>
        <taxon>Hypocreales</taxon>
        <taxon>Cordycipitaceae</taxon>
        <taxon>Lecanicillium</taxon>
    </lineage>
</organism>
<evidence type="ECO:0000313" key="2">
    <source>
        <dbReference type="Proteomes" id="UP001148737"/>
    </source>
</evidence>
<gene>
    <name evidence="1" type="ORF">NLG97_g787</name>
</gene>